<evidence type="ECO:0000313" key="2">
    <source>
        <dbReference type="Proteomes" id="UP000016496"/>
    </source>
</evidence>
<name>U2CN21_9BACE</name>
<sequence>MIMAETDAPTGRFPPLTNGFQQIFLFLFAGLTKRVFAESSAGATLCPCHVFAS</sequence>
<gene>
    <name evidence="1" type="ORF">HMPREF1981_01640</name>
</gene>
<comment type="caution">
    <text evidence="1">The sequence shown here is derived from an EMBL/GenBank/DDBJ whole genome shotgun (WGS) entry which is preliminary data.</text>
</comment>
<reference evidence="1 2" key="1">
    <citation type="submission" date="2013-08" db="EMBL/GenBank/DDBJ databases">
        <authorList>
            <person name="Weinstock G."/>
            <person name="Sodergren E."/>
            <person name="Wylie T."/>
            <person name="Fulton L."/>
            <person name="Fulton R."/>
            <person name="Fronick C."/>
            <person name="O'Laughlin M."/>
            <person name="Godfrey J."/>
            <person name="Miner T."/>
            <person name="Herter B."/>
            <person name="Appelbaum E."/>
            <person name="Cordes M."/>
            <person name="Lek S."/>
            <person name="Wollam A."/>
            <person name="Pepin K.H."/>
            <person name="Palsikar V.B."/>
            <person name="Mitreva M."/>
            <person name="Wilson R.K."/>
        </authorList>
    </citation>
    <scope>NUCLEOTIDE SEQUENCE [LARGE SCALE GENOMIC DNA]</scope>
    <source>
        <strain evidence="1 2">F0041</strain>
    </source>
</reference>
<organism evidence="1 2">
    <name type="scientific">Bacteroides pyogenes F0041</name>
    <dbReference type="NCBI Taxonomy" id="1321819"/>
    <lineage>
        <taxon>Bacteria</taxon>
        <taxon>Pseudomonadati</taxon>
        <taxon>Bacteroidota</taxon>
        <taxon>Bacteroidia</taxon>
        <taxon>Bacteroidales</taxon>
        <taxon>Bacteroidaceae</taxon>
        <taxon>Bacteroides</taxon>
    </lineage>
</organism>
<dbReference type="Proteomes" id="UP000016496">
    <property type="component" value="Unassembled WGS sequence"/>
</dbReference>
<dbReference type="EMBL" id="AWSV01000089">
    <property type="protein sequence ID" value="ERI85468.1"/>
    <property type="molecule type" value="Genomic_DNA"/>
</dbReference>
<dbReference type="HOGENOM" id="CLU_3058693_0_0_10"/>
<accession>U2CN21</accession>
<proteinExistence type="predicted"/>
<protein>
    <submittedName>
        <fullName evidence="1">Uncharacterized protein</fullName>
    </submittedName>
</protein>
<dbReference type="AlphaFoldDB" id="U2CN21"/>
<evidence type="ECO:0000313" key="1">
    <source>
        <dbReference type="EMBL" id="ERI85468.1"/>
    </source>
</evidence>